<sequence>MLFCCSFFYHDKTADTLMVPYSFLALGDSYTIGESVAETERFPMQTARLLRDKGVAMADPRIVAVTGWTTDELENGIREAGITGTFDLVTLLIGVNNQYRGRSLDEYREQFTRLLQQAVDFAGRRRGHVVVLSIPDWGVTPFAADRDRAAIAREIDAFNAVNKAVAATEGVHWLDITPYTREAAQDTSLVAADGLHPSGKDYARWAADLAALSAEILR</sequence>
<proteinExistence type="predicted"/>
<dbReference type="SUPFAM" id="SSF52266">
    <property type="entry name" value="SGNH hydrolase"/>
    <property type="match status" value="1"/>
</dbReference>
<dbReference type="EMBL" id="CP051205">
    <property type="protein sequence ID" value="QJB35575.2"/>
    <property type="molecule type" value="Genomic_DNA"/>
</dbReference>
<dbReference type="Proteomes" id="UP000502421">
    <property type="component" value="Chromosome"/>
</dbReference>
<evidence type="ECO:0000313" key="3">
    <source>
        <dbReference type="Proteomes" id="UP000502421"/>
    </source>
</evidence>
<keyword evidence="2" id="KW-0378">Hydrolase</keyword>
<name>A0AAE6ZPF5_9BACT</name>
<accession>A0AAE6ZPF5</accession>
<dbReference type="InterPro" id="IPR013830">
    <property type="entry name" value="SGNH_hydro"/>
</dbReference>
<dbReference type="GO" id="GO:0016788">
    <property type="term" value="F:hydrolase activity, acting on ester bonds"/>
    <property type="evidence" value="ECO:0007669"/>
    <property type="project" value="UniProtKB-ARBA"/>
</dbReference>
<dbReference type="CDD" id="cd01832">
    <property type="entry name" value="SGNH_hydrolase_like_1"/>
    <property type="match status" value="1"/>
</dbReference>
<reference evidence="3" key="1">
    <citation type="submission" date="2020-04" db="EMBL/GenBank/DDBJ databases">
        <authorList>
            <person name="Kittiwongwattana C."/>
        </authorList>
    </citation>
    <scope>NUCLEOTIDE SEQUENCE [LARGE SCALE GENOMIC DNA]</scope>
    <source>
        <strain evidence="3">1310</strain>
    </source>
</reference>
<feature type="domain" description="SGNH hydrolase-type esterase" evidence="1">
    <location>
        <begin position="25"/>
        <end position="202"/>
    </location>
</feature>
<gene>
    <name evidence="2" type="ORF">HF329_31435</name>
</gene>
<evidence type="ECO:0000259" key="1">
    <source>
        <dbReference type="Pfam" id="PF13472"/>
    </source>
</evidence>
<dbReference type="Gene3D" id="3.40.50.1110">
    <property type="entry name" value="SGNH hydrolase"/>
    <property type="match status" value="1"/>
</dbReference>
<protein>
    <submittedName>
        <fullName evidence="2">SGNH/GDSL hydrolase family protein</fullName>
    </submittedName>
</protein>
<organism evidence="2 3">
    <name type="scientific">Chitinophaga oryzae</name>
    <dbReference type="NCBI Taxonomy" id="2725414"/>
    <lineage>
        <taxon>Bacteria</taxon>
        <taxon>Pseudomonadati</taxon>
        <taxon>Bacteroidota</taxon>
        <taxon>Chitinophagia</taxon>
        <taxon>Chitinophagales</taxon>
        <taxon>Chitinophagaceae</taxon>
        <taxon>Chitinophaga</taxon>
    </lineage>
</organism>
<dbReference type="AlphaFoldDB" id="A0AAE6ZPF5"/>
<dbReference type="InterPro" id="IPR036514">
    <property type="entry name" value="SGNH_hydro_sf"/>
</dbReference>
<dbReference type="KEGG" id="coy:HF329_31435"/>
<evidence type="ECO:0000313" key="2">
    <source>
        <dbReference type="EMBL" id="QJB35575.2"/>
    </source>
</evidence>
<dbReference type="Pfam" id="PF13472">
    <property type="entry name" value="Lipase_GDSL_2"/>
    <property type="match status" value="1"/>
</dbReference>